<sequence length="226" mass="25670">MDFACSLLSSSQSIFVAILYDQRQPTAVNVFRWILIDPKTGRQLLNNLFSSSSNLSLFLLRSLSSHSFSWDVVHPPLDSFPLSSSVIFFPLPWSWVVIFPPMHTQATFSYPQPPLFTQFWWAPPLFSTSFQPISPMRIEPKELQFGGDKFNWKDFVLVVRRADTKNAKAWVEERESRKAASNGPGSIRVIECLKGCTKMSRTRLIKACVPRGLKTVRARGLGAKSR</sequence>
<dbReference type="EMBL" id="BPLR01007091">
    <property type="protein sequence ID" value="GIY14485.1"/>
    <property type="molecule type" value="Genomic_DNA"/>
</dbReference>
<gene>
    <name evidence="1" type="ORF">CEXT_435462</name>
</gene>
<accession>A0AAV4QYZ3</accession>
<proteinExistence type="predicted"/>
<evidence type="ECO:0000313" key="2">
    <source>
        <dbReference type="Proteomes" id="UP001054945"/>
    </source>
</evidence>
<dbReference type="AlphaFoldDB" id="A0AAV4QYZ3"/>
<protein>
    <submittedName>
        <fullName evidence="1">Uncharacterized protein</fullName>
    </submittedName>
</protein>
<reference evidence="1 2" key="1">
    <citation type="submission" date="2021-06" db="EMBL/GenBank/DDBJ databases">
        <title>Caerostris extrusa draft genome.</title>
        <authorList>
            <person name="Kono N."/>
            <person name="Arakawa K."/>
        </authorList>
    </citation>
    <scope>NUCLEOTIDE SEQUENCE [LARGE SCALE GENOMIC DNA]</scope>
</reference>
<keyword evidence="2" id="KW-1185">Reference proteome</keyword>
<name>A0AAV4QYZ3_CAEEX</name>
<organism evidence="1 2">
    <name type="scientific">Caerostris extrusa</name>
    <name type="common">Bark spider</name>
    <name type="synonym">Caerostris bankana</name>
    <dbReference type="NCBI Taxonomy" id="172846"/>
    <lineage>
        <taxon>Eukaryota</taxon>
        <taxon>Metazoa</taxon>
        <taxon>Ecdysozoa</taxon>
        <taxon>Arthropoda</taxon>
        <taxon>Chelicerata</taxon>
        <taxon>Arachnida</taxon>
        <taxon>Araneae</taxon>
        <taxon>Araneomorphae</taxon>
        <taxon>Entelegynae</taxon>
        <taxon>Araneoidea</taxon>
        <taxon>Araneidae</taxon>
        <taxon>Caerostris</taxon>
    </lineage>
</organism>
<comment type="caution">
    <text evidence="1">The sequence shown here is derived from an EMBL/GenBank/DDBJ whole genome shotgun (WGS) entry which is preliminary data.</text>
</comment>
<dbReference type="Proteomes" id="UP001054945">
    <property type="component" value="Unassembled WGS sequence"/>
</dbReference>
<evidence type="ECO:0000313" key="1">
    <source>
        <dbReference type="EMBL" id="GIY14485.1"/>
    </source>
</evidence>